<feature type="region of interest" description="Disordered" evidence="2">
    <location>
        <begin position="219"/>
        <end position="241"/>
    </location>
</feature>
<evidence type="ECO:0000256" key="2">
    <source>
        <dbReference type="SAM" id="MobiDB-lite"/>
    </source>
</evidence>
<evidence type="ECO:0000256" key="3">
    <source>
        <dbReference type="SAM" id="Phobius"/>
    </source>
</evidence>
<feature type="compositionally biased region" description="Low complexity" evidence="2">
    <location>
        <begin position="710"/>
        <end position="719"/>
    </location>
</feature>
<feature type="compositionally biased region" description="Low complexity" evidence="2">
    <location>
        <begin position="364"/>
        <end position="374"/>
    </location>
</feature>
<feature type="compositionally biased region" description="Low complexity" evidence="2">
    <location>
        <begin position="581"/>
        <end position="592"/>
    </location>
</feature>
<feature type="compositionally biased region" description="Basic and acidic residues" evidence="2">
    <location>
        <begin position="455"/>
        <end position="475"/>
    </location>
</feature>
<accession>A0ABP1DJ79</accession>
<keyword evidence="3" id="KW-0472">Membrane</keyword>
<feature type="region of interest" description="Disordered" evidence="2">
    <location>
        <begin position="1016"/>
        <end position="1182"/>
    </location>
</feature>
<feature type="compositionally biased region" description="Basic and acidic residues" evidence="2">
    <location>
        <begin position="1030"/>
        <end position="1039"/>
    </location>
</feature>
<feature type="compositionally biased region" description="Basic and acidic residues" evidence="2">
    <location>
        <begin position="544"/>
        <end position="567"/>
    </location>
</feature>
<feature type="compositionally biased region" description="Polar residues" evidence="2">
    <location>
        <begin position="1137"/>
        <end position="1148"/>
    </location>
</feature>
<sequence>MDNSLILPRLRLTRRRTRNKMHNGNLYDTPGAGPSRVSSDQHGYDLHDDDEDNESTPRLSAGVKLAAERNSPLSYTQPVEDHVGRLRSLLARAKDTPSPTSRAPVPSSPSDKASDFEPVNYSTTANSIASQSLKELFSNALREPGQTPRKFQKRRNSIDASEVEDSPRLELVHKERAYNKGKRRSMSDEEAELASVHSRKSDTSYRSSAAAYDALRQKLTLSTTRPPPPSSEQSDSDVPMEVSGDTATIMKQFGSSTGAPLSTSTPMRSLAIPSHLQMHSNLLDQDSEMQRAMNGVESSEAESAPKESTPSPNNTRRLAFPSGRRVSGPTPARPLSWSSHSKSHTHHNLPLVRRASEEIEKSSSRASSSMSNAEFPESEKLRNQERNWNRPNGRSPAHIPTTPEHVRHHHSHSSPSQSMGRGSPMQMQSRRLSAASLQSLDDDSFSRSSSLSSKSEYRERQREAEEERNKLREQQWNKPPLRTRASSTFGTQSLDDRMRTYSQPARPDSAASYLSPDRGALSRQGSLSSVSGSSRATSPSSSHASRDVEKEHVNELERVAQHEREHNWNSPRPKWFHRRSVSPSLSPVASSSGVDFRMSNGSTNRPGTRAIMDESFPGQPSLSQMNISDGSFTPAPEFPPRAMSSPSRAANGVSRLPRLSSPQHHQEPTIDYDSSRTQTPGARFGFQFPSRRPQLPPFELDADNAERPSSRPSSRLSMSDQSKHVSHIPVRSSPKRTRTQSSPKDDSDRKKGIRRNLMGEFSEVLNSIPPPILDQPEPEPEPVVVNPQDEIHDSDQEPISSTNTPTAKPVPLPSATPPGSPPKELNVDTIKDMPPNRNLNDTERPESPPPTPPPVKPDEPRTSSVMQTPPRPSFRASTLEFQTPSPPKFLPELPGPPPDSSGDELDNQHTPSNFDSDKFANMTTMKTPRPPGAWITTPAAQFEKELISRPSSTPPERIPSLLDTAVAKRPATMSKASATPLQTPAPPGAWVATPIPTTARRKSILKVRFDVEAGNASSDGFPEIPVVGPKDAKQYRENDTSNPLLDTPPNRVSNGPEKPYVKLEIESSVDDDSPSPYTRPVKTSKSPTVRVLDAFGRETAVDEQQQPPKSEESMDILSEDIKRSHAPKREERETMPVRQSVTPRSRSTIRIVDAMGREVQEASVTPDTANSTESEPSTPLSHNEALARVRETIAHLAHDLDDVDRSCDELAHDENRIDALEDASKAARNARKRISESLQLVKTAEDDLRSKFGSLREGMHKSKLLPTLEGTRVRSWSLFNTWTICLFVIIQVAIFIAMYRHSNVRARKLFLSTYYDPFNPDIFLHITNPENVYHLIPYTFTWSPTSIPDAISREGWRGVTSELWGNVTCLATDIQRRVWDAWSARDHSISWESWPPT</sequence>
<feature type="compositionally biased region" description="Polar residues" evidence="2">
    <location>
        <begin position="484"/>
        <end position="493"/>
    </location>
</feature>
<feature type="coiled-coil region" evidence="1">
    <location>
        <begin position="1203"/>
        <end position="1247"/>
    </location>
</feature>
<dbReference type="Proteomes" id="UP001497453">
    <property type="component" value="Chromosome 4"/>
</dbReference>
<reference evidence="5" key="1">
    <citation type="submission" date="2024-04" db="EMBL/GenBank/DDBJ databases">
        <authorList>
            <person name="Shaw F."/>
            <person name="Minotto A."/>
        </authorList>
    </citation>
    <scope>NUCLEOTIDE SEQUENCE [LARGE SCALE GENOMIC DNA]</scope>
</reference>
<evidence type="ECO:0000256" key="1">
    <source>
        <dbReference type="SAM" id="Coils"/>
    </source>
</evidence>
<feature type="compositionally biased region" description="Pro residues" evidence="2">
    <location>
        <begin position="884"/>
        <end position="899"/>
    </location>
</feature>
<feature type="region of interest" description="Disordered" evidence="2">
    <location>
        <begin position="1"/>
        <end position="118"/>
    </location>
</feature>
<feature type="compositionally biased region" description="Basic and acidic residues" evidence="2">
    <location>
        <begin position="354"/>
        <end position="363"/>
    </location>
</feature>
<feature type="region of interest" description="Disordered" evidence="2">
    <location>
        <begin position="141"/>
        <end position="207"/>
    </location>
</feature>
<keyword evidence="1" id="KW-0175">Coiled coil</keyword>
<evidence type="ECO:0000313" key="4">
    <source>
        <dbReference type="EMBL" id="CAL1707870.1"/>
    </source>
</evidence>
<feature type="compositionally biased region" description="Low complexity" evidence="2">
    <location>
        <begin position="521"/>
        <end position="543"/>
    </location>
</feature>
<feature type="compositionally biased region" description="Pro residues" evidence="2">
    <location>
        <begin position="808"/>
        <end position="821"/>
    </location>
</feature>
<evidence type="ECO:0000313" key="5">
    <source>
        <dbReference type="Proteomes" id="UP001497453"/>
    </source>
</evidence>
<keyword evidence="3" id="KW-0812">Transmembrane</keyword>
<feature type="compositionally biased region" description="Basic and acidic residues" evidence="2">
    <location>
        <begin position="377"/>
        <end position="388"/>
    </location>
</feature>
<name>A0ABP1DJ79_9APHY</name>
<feature type="compositionally biased region" description="Polar residues" evidence="2">
    <location>
        <begin position="797"/>
        <end position="806"/>
    </location>
</feature>
<protein>
    <submittedName>
        <fullName evidence="4">Uncharacterized protein</fullName>
    </submittedName>
</protein>
<feature type="region of interest" description="Disordered" evidence="2">
    <location>
        <begin position="290"/>
        <end position="934"/>
    </location>
</feature>
<dbReference type="EMBL" id="OZ037947">
    <property type="protein sequence ID" value="CAL1707870.1"/>
    <property type="molecule type" value="Genomic_DNA"/>
</dbReference>
<feature type="compositionally biased region" description="Polar residues" evidence="2">
    <location>
        <begin position="618"/>
        <end position="631"/>
    </location>
</feature>
<keyword evidence="5" id="KW-1185">Reference proteome</keyword>
<feature type="compositionally biased region" description="Basic and acidic residues" evidence="2">
    <location>
        <begin position="165"/>
        <end position="178"/>
    </location>
</feature>
<gene>
    <name evidence="4" type="ORF">GFSPODELE1_LOCUS6576</name>
</gene>
<organism evidence="4 5">
    <name type="scientific">Somion occarium</name>
    <dbReference type="NCBI Taxonomy" id="3059160"/>
    <lineage>
        <taxon>Eukaryota</taxon>
        <taxon>Fungi</taxon>
        <taxon>Dikarya</taxon>
        <taxon>Basidiomycota</taxon>
        <taxon>Agaricomycotina</taxon>
        <taxon>Agaricomycetes</taxon>
        <taxon>Polyporales</taxon>
        <taxon>Cerrenaceae</taxon>
        <taxon>Somion</taxon>
    </lineage>
</organism>
<feature type="compositionally biased region" description="Polar residues" evidence="2">
    <location>
        <begin position="1162"/>
        <end position="1181"/>
    </location>
</feature>
<feature type="compositionally biased region" description="Basic and acidic residues" evidence="2">
    <location>
        <begin position="1119"/>
        <end position="1135"/>
    </location>
</feature>
<feature type="compositionally biased region" description="Basic residues" evidence="2">
    <location>
        <begin position="11"/>
        <end position="21"/>
    </location>
</feature>
<feature type="compositionally biased region" description="Low complexity" evidence="2">
    <location>
        <begin position="413"/>
        <end position="439"/>
    </location>
</feature>
<proteinExistence type="predicted"/>
<keyword evidence="3" id="KW-1133">Transmembrane helix</keyword>
<feature type="region of interest" description="Disordered" evidence="2">
    <location>
        <begin position="970"/>
        <end position="993"/>
    </location>
</feature>
<feature type="transmembrane region" description="Helical" evidence="3">
    <location>
        <begin position="1276"/>
        <end position="1299"/>
    </location>
</feature>
<feature type="compositionally biased region" description="Low complexity" evidence="2">
    <location>
        <begin position="297"/>
        <end position="312"/>
    </location>
</feature>